<evidence type="ECO:0000313" key="1">
    <source>
        <dbReference type="EMBL" id="GAM63939.1"/>
    </source>
</evidence>
<proteinExistence type="predicted"/>
<name>A0A0B8PMM0_9VIBR</name>
<dbReference type="Proteomes" id="UP000031670">
    <property type="component" value="Unassembled WGS sequence"/>
</dbReference>
<accession>A0A0B8PMM0</accession>
<organism evidence="1 2">
    <name type="scientific">Vibrio ishigakensis</name>
    <dbReference type="NCBI Taxonomy" id="1481914"/>
    <lineage>
        <taxon>Bacteria</taxon>
        <taxon>Pseudomonadati</taxon>
        <taxon>Pseudomonadota</taxon>
        <taxon>Gammaproteobacteria</taxon>
        <taxon>Vibrionales</taxon>
        <taxon>Vibrionaceae</taxon>
        <taxon>Vibrio</taxon>
    </lineage>
</organism>
<dbReference type="EMBL" id="BBSA01000010">
    <property type="protein sequence ID" value="GAM63939.1"/>
    <property type="molecule type" value="Genomic_DNA"/>
</dbReference>
<comment type="caution">
    <text evidence="1">The sequence shown here is derived from an EMBL/GenBank/DDBJ whole genome shotgun (WGS) entry which is preliminary data.</text>
</comment>
<evidence type="ECO:0000313" key="2">
    <source>
        <dbReference type="Proteomes" id="UP000031670"/>
    </source>
</evidence>
<reference evidence="1 2" key="1">
    <citation type="submission" date="2015-01" db="EMBL/GenBank/DDBJ databases">
        <title>Vibrio sp. C5 JCM 19232 whole genome shotgun sequence.</title>
        <authorList>
            <person name="Sawabe T."/>
            <person name="Meirelles P."/>
            <person name="Feng G."/>
            <person name="Sayaka M."/>
            <person name="Hattori M."/>
            <person name="Ohkuma M."/>
        </authorList>
    </citation>
    <scope>NUCLEOTIDE SEQUENCE [LARGE SCALE GENOMIC DNA]</scope>
    <source>
        <strain evidence="1 2">JCM19232</strain>
    </source>
</reference>
<sequence>MPHNSGVLNAKIAFEVDSSSIDTGSAVVSGNGLFEVYEVDGQQITWTGTSEDGNQQGYVILYAYSDEPDALFYGVPAEEKLTLGEVSFKLADSSSAEEVSLKINKVQVAGVNELLNIHQYEPSIVTQTASVTLN</sequence>
<reference evidence="1 2" key="2">
    <citation type="submission" date="2015-01" db="EMBL/GenBank/DDBJ databases">
        <authorList>
            <consortium name="NBRP consortium"/>
            <person name="Sawabe T."/>
            <person name="Meirelles P."/>
            <person name="Feng G."/>
            <person name="Sayaka M."/>
            <person name="Hattori M."/>
            <person name="Ohkuma M."/>
        </authorList>
    </citation>
    <scope>NUCLEOTIDE SEQUENCE [LARGE SCALE GENOMIC DNA]</scope>
    <source>
        <strain evidence="1 2">JCM19232</strain>
    </source>
</reference>
<gene>
    <name evidence="1" type="ORF">JCM19232_2349</name>
</gene>
<protein>
    <submittedName>
        <fullName evidence="1">Uncharacterized protein</fullName>
    </submittedName>
</protein>
<dbReference type="AlphaFoldDB" id="A0A0B8PMM0"/>